<reference evidence="6 7" key="1">
    <citation type="submission" date="2021-08" db="EMBL/GenBank/DDBJ databases">
        <title>complete genome sequencing of Deefgea sp. D25.</title>
        <authorList>
            <person name="Bae J.-W."/>
            <person name="Gim D.-H."/>
        </authorList>
    </citation>
    <scope>NUCLEOTIDE SEQUENCE [LARGE SCALE GENOMIC DNA]</scope>
    <source>
        <strain evidence="6 7">D25</strain>
    </source>
</reference>
<dbReference type="EMBL" id="CP081150">
    <property type="protein sequence ID" value="QZA79296.1"/>
    <property type="molecule type" value="Genomic_DNA"/>
</dbReference>
<evidence type="ECO:0000313" key="6">
    <source>
        <dbReference type="EMBL" id="QZA79296.1"/>
    </source>
</evidence>
<organism evidence="6 7">
    <name type="scientific">Deefgea tanakiae</name>
    <dbReference type="NCBI Taxonomy" id="2865840"/>
    <lineage>
        <taxon>Bacteria</taxon>
        <taxon>Pseudomonadati</taxon>
        <taxon>Pseudomonadota</taxon>
        <taxon>Betaproteobacteria</taxon>
        <taxon>Neisseriales</taxon>
        <taxon>Chitinibacteraceae</taxon>
        <taxon>Deefgea</taxon>
    </lineage>
</organism>
<name>A0ABX8Z9Q0_9NEIS</name>
<evidence type="ECO:0000256" key="2">
    <source>
        <dbReference type="ARBA" id="ARBA00022723"/>
    </source>
</evidence>
<proteinExistence type="predicted"/>
<dbReference type="InterPro" id="IPR000923">
    <property type="entry name" value="BlueCu_1"/>
</dbReference>
<keyword evidence="7" id="KW-1185">Reference proteome</keyword>
<comment type="subcellular location">
    <subcellularLocation>
        <location evidence="1">Cell outer membrane</location>
        <topology evidence="1">Lipid-anchor</topology>
    </subcellularLocation>
</comment>
<evidence type="ECO:0000256" key="3">
    <source>
        <dbReference type="ARBA" id="ARBA00023008"/>
    </source>
</evidence>
<protein>
    <submittedName>
        <fullName evidence="6">Cupredoxin domain-containing protein</fullName>
    </submittedName>
</protein>
<feature type="domain" description="Blue (type 1) copper" evidence="5">
    <location>
        <begin position="49"/>
        <end position="152"/>
    </location>
</feature>
<gene>
    <name evidence="6" type="ORF">K4H28_07855</name>
</gene>
<evidence type="ECO:0000313" key="7">
    <source>
        <dbReference type="Proteomes" id="UP000825679"/>
    </source>
</evidence>
<accession>A0ABX8Z9Q0</accession>
<dbReference type="SUPFAM" id="SSF49503">
    <property type="entry name" value="Cupredoxins"/>
    <property type="match status" value="1"/>
</dbReference>
<sequence>MRVKQFKMVGVISALTISGWAWGGGDHSHTADPMGEPAKKTTRTVLISMSDDMKYTPNVIQIKRGEAVTLSFKNDGKLKHEAVMGHLYDLKKHAEVMKMHPDMEHEDSKSISAKAGETAQIKWKFTQPGTFYIACLKPGHFDAGMRATLQVK</sequence>
<feature type="chain" id="PRO_5046052369" evidence="4">
    <location>
        <begin position="24"/>
        <end position="152"/>
    </location>
</feature>
<dbReference type="InterPro" id="IPR008972">
    <property type="entry name" value="Cupredoxin"/>
</dbReference>
<dbReference type="Proteomes" id="UP000825679">
    <property type="component" value="Chromosome"/>
</dbReference>
<dbReference type="Gene3D" id="2.60.40.420">
    <property type="entry name" value="Cupredoxins - blue copper proteins"/>
    <property type="match status" value="1"/>
</dbReference>
<evidence type="ECO:0000256" key="1">
    <source>
        <dbReference type="ARBA" id="ARBA00004459"/>
    </source>
</evidence>
<dbReference type="RefSeq" id="WP_221007815.1">
    <property type="nucleotide sequence ID" value="NZ_CP081150.1"/>
</dbReference>
<dbReference type="Pfam" id="PF00127">
    <property type="entry name" value="Copper-bind"/>
    <property type="match status" value="1"/>
</dbReference>
<dbReference type="PANTHER" id="PTHR38439">
    <property type="entry name" value="AURACYANIN-B"/>
    <property type="match status" value="1"/>
</dbReference>
<keyword evidence="2" id="KW-0479">Metal-binding</keyword>
<feature type="signal peptide" evidence="4">
    <location>
        <begin position="1"/>
        <end position="23"/>
    </location>
</feature>
<evidence type="ECO:0000259" key="5">
    <source>
        <dbReference type="Pfam" id="PF00127"/>
    </source>
</evidence>
<keyword evidence="3" id="KW-0186">Copper</keyword>
<dbReference type="PANTHER" id="PTHR38439:SF3">
    <property type="entry name" value="COPPER-RESISTANT CUPROPROTEIN COPI"/>
    <property type="match status" value="1"/>
</dbReference>
<dbReference type="InterPro" id="IPR050845">
    <property type="entry name" value="Cu-binding_ET"/>
</dbReference>
<dbReference type="PROSITE" id="PS00079">
    <property type="entry name" value="MULTICOPPER_OXIDASE1"/>
    <property type="match status" value="1"/>
</dbReference>
<keyword evidence="4" id="KW-0732">Signal</keyword>
<evidence type="ECO:0000256" key="4">
    <source>
        <dbReference type="SAM" id="SignalP"/>
    </source>
</evidence>
<dbReference type="InterPro" id="IPR033138">
    <property type="entry name" value="Cu_oxidase_CS"/>
</dbReference>